<evidence type="ECO:0000313" key="3">
    <source>
        <dbReference type="Proteomes" id="UP000092819"/>
    </source>
</evidence>
<gene>
    <name evidence="2" type="ORF">VCE7224_04254</name>
</gene>
<dbReference type="GO" id="GO:0016887">
    <property type="term" value="F:ATP hydrolysis activity"/>
    <property type="evidence" value="ECO:0007669"/>
    <property type="project" value="InterPro"/>
</dbReference>
<accession>A0A1C3JK85</accession>
<reference evidence="3" key="1">
    <citation type="submission" date="2016-06" db="EMBL/GenBank/DDBJ databases">
        <authorList>
            <person name="Rodrigo-Torres L."/>
            <person name="Arahal D.R."/>
        </authorList>
    </citation>
    <scope>NUCLEOTIDE SEQUENCE [LARGE SCALE GENOMIC DNA]</scope>
    <source>
        <strain evidence="3">CECT 7224</strain>
    </source>
</reference>
<dbReference type="EMBL" id="FLQZ01000129">
    <property type="protein sequence ID" value="SBT15465.1"/>
    <property type="molecule type" value="Genomic_DNA"/>
</dbReference>
<dbReference type="AlphaFoldDB" id="A0A1C3JK85"/>
<dbReference type="PANTHER" id="PTHR43581:SF2">
    <property type="entry name" value="EXCINUCLEASE ATPASE SUBUNIT"/>
    <property type="match status" value="1"/>
</dbReference>
<evidence type="ECO:0000259" key="1">
    <source>
        <dbReference type="Pfam" id="PF13304"/>
    </source>
</evidence>
<dbReference type="SUPFAM" id="SSF52540">
    <property type="entry name" value="P-loop containing nucleoside triphosphate hydrolases"/>
    <property type="match status" value="1"/>
</dbReference>
<dbReference type="PANTHER" id="PTHR43581">
    <property type="entry name" value="ATP/GTP PHOSPHATASE"/>
    <property type="match status" value="1"/>
</dbReference>
<sequence>MKIFYQGYGARGIKPRALAAEPNALVLTKNSWDDYGVKTTFDADLYFDGEKLDFSFHVKILIEGSVDTSSTLDFLIADGWNGLFPIPDKSYVSLPSDIEFYSIIVSKLGKDKAGELLDKLAEAGYLENILQEGSVNVLTSSAEFSGSLLRESGAINAFRDGWKLFYDEDIRIEDFELNVQTRDNTSVPIPFKFSSRTLPADINVLIGPNGIGKSFCIKSLVEYWLRTGMGAPDELEQSKHTPFDITPNFTKMVLVSYSLFEEFPLDLEGADDLNDKQAYKYFGFRKRFEGSECIEKDLPKHQSAESIIKIIYDDYKFDFVEGRVKKFQAVEEAMQRAFHYDALLLEVLDAEKLDELPEAILEIVLLEIDGKQYLKLFPQLPKYLGKETALEAFNLKAGIEFTYNQQLCQLSSGQYLYTCTSINVVGELRENCLVVIDEPELFLHPTLEIEFISLLKAILEPFKSKAILATHSLSVVREVPSRCVHIFRHGEFGLDIVPPPFETFGGDMQRISTYVFGENSVSKPFEERLEALVVEHGSRELIRELHREVNEEMIMKIMDLGHKYGC</sequence>
<feature type="domain" description="ATPase AAA-type core" evidence="1">
    <location>
        <begin position="202"/>
        <end position="476"/>
    </location>
</feature>
<protein>
    <recommendedName>
        <fullName evidence="1">ATPase AAA-type core domain-containing protein</fullName>
    </recommendedName>
</protein>
<dbReference type="Gene3D" id="3.40.50.300">
    <property type="entry name" value="P-loop containing nucleotide triphosphate hydrolases"/>
    <property type="match status" value="1"/>
</dbReference>
<dbReference type="InterPro" id="IPR051396">
    <property type="entry name" value="Bact_Antivir_Def_Nuclease"/>
</dbReference>
<evidence type="ECO:0000313" key="2">
    <source>
        <dbReference type="EMBL" id="SBT15465.1"/>
    </source>
</evidence>
<dbReference type="InterPro" id="IPR027417">
    <property type="entry name" value="P-loop_NTPase"/>
</dbReference>
<dbReference type="GO" id="GO:0005524">
    <property type="term" value="F:ATP binding"/>
    <property type="evidence" value="ECO:0007669"/>
    <property type="project" value="InterPro"/>
</dbReference>
<dbReference type="Pfam" id="PF13304">
    <property type="entry name" value="AAA_21"/>
    <property type="match status" value="1"/>
</dbReference>
<keyword evidence="3" id="KW-1185">Reference proteome</keyword>
<proteinExistence type="predicted"/>
<dbReference type="RefSeq" id="WP_065677641.1">
    <property type="nucleotide sequence ID" value="NZ_AP025463.1"/>
</dbReference>
<organism evidence="2 3">
    <name type="scientific">Vibrio celticus</name>
    <dbReference type="NCBI Taxonomy" id="446372"/>
    <lineage>
        <taxon>Bacteria</taxon>
        <taxon>Pseudomonadati</taxon>
        <taxon>Pseudomonadota</taxon>
        <taxon>Gammaproteobacteria</taxon>
        <taxon>Vibrionales</taxon>
        <taxon>Vibrionaceae</taxon>
        <taxon>Vibrio</taxon>
    </lineage>
</organism>
<name>A0A1C3JK85_9VIBR</name>
<dbReference type="InterPro" id="IPR003959">
    <property type="entry name" value="ATPase_AAA_core"/>
</dbReference>
<dbReference type="Proteomes" id="UP000092819">
    <property type="component" value="Unassembled WGS sequence"/>
</dbReference>